<protein>
    <recommendedName>
        <fullName evidence="3">histidine kinase</fullName>
        <ecNumber evidence="3">2.7.13.3</ecNumber>
    </recommendedName>
</protein>
<keyword evidence="10" id="KW-0067">ATP-binding</keyword>
<sequence length="336" mass="38657">MKTPLWFPQSFFARTLWMVLIVVLFSKVLTLVYLMTNEDVLVDRQYSHGAALTLRAYWAADLEDRDRIGRAAGLQLVAEQNVPRSEYHWPYTEIFQRQMRDELGDDTEVRVRIQPSTAIWVRAPALGPDWVQVPLYAYPLRGQRIWSVLGWFLGIGLLSTGAAWIFVSQLNLPLKRLVFAARQIGKGRRVRLPISDTPSEMTEVYRAFNQMAEDVEQAGRERELMLAGVSHDLRTPLTRLRLSLELMSSDDELTDDMIRDVEDMNAILDQFLAFVRDGSDEPVETTDLGELIREVVAPYNQQQEIVRLCVEPMPPFALRRVSVKRLLVNLIENALR</sequence>
<evidence type="ECO:0000259" key="15">
    <source>
        <dbReference type="PROSITE" id="PS50885"/>
    </source>
</evidence>
<dbReference type="RefSeq" id="WP_044316331.1">
    <property type="nucleotide sequence ID" value="NZ_JXXD01000268.1"/>
</dbReference>
<evidence type="ECO:0000256" key="9">
    <source>
        <dbReference type="ARBA" id="ARBA00022777"/>
    </source>
</evidence>
<reference evidence="16 17" key="1">
    <citation type="submission" date="2014-11" db="EMBL/GenBank/DDBJ databases">
        <title>Genomics and ecophysiology of heterotrophic nitrogen fixing bacteria isolated from estuarine surface water.</title>
        <authorList>
            <person name="Bentzon-Tilia M."/>
            <person name="Severin I."/>
            <person name="Hansen L.H."/>
            <person name="Riemann L."/>
        </authorList>
    </citation>
    <scope>NUCLEOTIDE SEQUENCE [LARGE SCALE GENOMIC DNA]</scope>
    <source>
        <strain evidence="16 17">BAL361</strain>
    </source>
</reference>
<feature type="domain" description="HAMP" evidence="15">
    <location>
        <begin position="168"/>
        <end position="220"/>
    </location>
</feature>
<organism evidence="16 17">
    <name type="scientific">Stutzerimonas stutzeri</name>
    <name type="common">Pseudomonas stutzeri</name>
    <dbReference type="NCBI Taxonomy" id="316"/>
    <lineage>
        <taxon>Bacteria</taxon>
        <taxon>Pseudomonadati</taxon>
        <taxon>Pseudomonadota</taxon>
        <taxon>Gammaproteobacteria</taxon>
        <taxon>Pseudomonadales</taxon>
        <taxon>Pseudomonadaceae</taxon>
        <taxon>Stutzerimonas</taxon>
    </lineage>
</organism>
<dbReference type="SUPFAM" id="SSF47384">
    <property type="entry name" value="Homodimeric domain of signal transducing histidine kinase"/>
    <property type="match status" value="1"/>
</dbReference>
<dbReference type="CDD" id="cd00082">
    <property type="entry name" value="HisKA"/>
    <property type="match status" value="1"/>
</dbReference>
<dbReference type="GO" id="GO:0000155">
    <property type="term" value="F:phosphorelay sensor kinase activity"/>
    <property type="evidence" value="ECO:0007669"/>
    <property type="project" value="InterPro"/>
</dbReference>
<dbReference type="PANTHER" id="PTHR44936">
    <property type="entry name" value="SENSOR PROTEIN CREC"/>
    <property type="match status" value="1"/>
</dbReference>
<keyword evidence="6" id="KW-0808">Transferase</keyword>
<proteinExistence type="predicted"/>
<dbReference type="GO" id="GO:0005886">
    <property type="term" value="C:plasma membrane"/>
    <property type="evidence" value="ECO:0007669"/>
    <property type="project" value="UniProtKB-SubCell"/>
</dbReference>
<evidence type="ECO:0000256" key="5">
    <source>
        <dbReference type="ARBA" id="ARBA00022519"/>
    </source>
</evidence>
<evidence type="ECO:0000256" key="3">
    <source>
        <dbReference type="ARBA" id="ARBA00012438"/>
    </source>
</evidence>
<name>A0A0D7E0M6_STUST</name>
<dbReference type="Gene3D" id="1.10.287.130">
    <property type="match status" value="1"/>
</dbReference>
<dbReference type="InterPro" id="IPR050980">
    <property type="entry name" value="2C_sensor_his_kinase"/>
</dbReference>
<keyword evidence="13 14" id="KW-0472">Membrane</keyword>
<evidence type="ECO:0000256" key="6">
    <source>
        <dbReference type="ARBA" id="ARBA00022679"/>
    </source>
</evidence>
<dbReference type="PROSITE" id="PS50885">
    <property type="entry name" value="HAMP"/>
    <property type="match status" value="1"/>
</dbReference>
<comment type="catalytic activity">
    <reaction evidence="1">
        <text>ATP + protein L-histidine = ADP + protein N-phospho-L-histidine.</text>
        <dbReference type="EC" id="2.7.13.3"/>
    </reaction>
</comment>
<keyword evidence="11 14" id="KW-1133">Transmembrane helix</keyword>
<comment type="caution">
    <text evidence="16">The sequence shown here is derived from an EMBL/GenBank/DDBJ whole genome shotgun (WGS) entry which is preliminary data.</text>
</comment>
<feature type="transmembrane region" description="Helical" evidence="14">
    <location>
        <begin position="12"/>
        <end position="35"/>
    </location>
</feature>
<comment type="subcellular location">
    <subcellularLocation>
        <location evidence="2">Cell inner membrane</location>
        <topology evidence="2">Multi-pass membrane protein</topology>
    </subcellularLocation>
</comment>
<keyword evidence="8" id="KW-0547">Nucleotide-binding</keyword>
<evidence type="ECO:0000256" key="7">
    <source>
        <dbReference type="ARBA" id="ARBA00022692"/>
    </source>
</evidence>
<dbReference type="EC" id="2.7.13.3" evidence="3"/>
<evidence type="ECO:0000256" key="2">
    <source>
        <dbReference type="ARBA" id="ARBA00004429"/>
    </source>
</evidence>
<keyword evidence="12" id="KW-0902">Two-component regulatory system</keyword>
<evidence type="ECO:0000256" key="13">
    <source>
        <dbReference type="ARBA" id="ARBA00023136"/>
    </source>
</evidence>
<evidence type="ECO:0000313" key="17">
    <source>
        <dbReference type="Proteomes" id="UP000032439"/>
    </source>
</evidence>
<evidence type="ECO:0000256" key="14">
    <source>
        <dbReference type="SAM" id="Phobius"/>
    </source>
</evidence>
<dbReference type="EMBL" id="JXXD01000268">
    <property type="protein sequence ID" value="KIZ33187.1"/>
    <property type="molecule type" value="Genomic_DNA"/>
</dbReference>
<accession>A0A0D7E0M6</accession>
<dbReference type="GO" id="GO:0005524">
    <property type="term" value="F:ATP binding"/>
    <property type="evidence" value="ECO:0007669"/>
    <property type="project" value="UniProtKB-KW"/>
</dbReference>
<keyword evidence="9" id="KW-0418">Kinase</keyword>
<dbReference type="PANTHER" id="PTHR44936:SF5">
    <property type="entry name" value="SENSOR HISTIDINE KINASE ENVZ"/>
    <property type="match status" value="1"/>
</dbReference>
<evidence type="ECO:0000313" key="16">
    <source>
        <dbReference type="EMBL" id="KIZ33187.1"/>
    </source>
</evidence>
<dbReference type="CDD" id="cd06225">
    <property type="entry name" value="HAMP"/>
    <property type="match status" value="1"/>
</dbReference>
<dbReference type="SMART" id="SM00388">
    <property type="entry name" value="HisKA"/>
    <property type="match status" value="1"/>
</dbReference>
<evidence type="ECO:0000256" key="10">
    <source>
        <dbReference type="ARBA" id="ARBA00022840"/>
    </source>
</evidence>
<keyword evidence="5" id="KW-0997">Cell inner membrane</keyword>
<dbReference type="AlphaFoldDB" id="A0A0D7E0M6"/>
<dbReference type="InterPro" id="IPR003661">
    <property type="entry name" value="HisK_dim/P_dom"/>
</dbReference>
<dbReference type="InterPro" id="IPR036097">
    <property type="entry name" value="HisK_dim/P_sf"/>
</dbReference>
<dbReference type="Proteomes" id="UP000032439">
    <property type="component" value="Unassembled WGS sequence"/>
</dbReference>
<dbReference type="Pfam" id="PF00672">
    <property type="entry name" value="HAMP"/>
    <property type="match status" value="1"/>
</dbReference>
<dbReference type="Pfam" id="PF00512">
    <property type="entry name" value="HisKA"/>
    <property type="match status" value="1"/>
</dbReference>
<evidence type="ECO:0000256" key="11">
    <source>
        <dbReference type="ARBA" id="ARBA00022989"/>
    </source>
</evidence>
<feature type="non-terminal residue" evidence="16">
    <location>
        <position position="336"/>
    </location>
</feature>
<gene>
    <name evidence="16" type="ORF">LO50_21655</name>
</gene>
<keyword evidence="4" id="KW-1003">Cell membrane</keyword>
<evidence type="ECO:0000256" key="4">
    <source>
        <dbReference type="ARBA" id="ARBA00022475"/>
    </source>
</evidence>
<dbReference type="SMART" id="SM00304">
    <property type="entry name" value="HAMP"/>
    <property type="match status" value="1"/>
</dbReference>
<evidence type="ECO:0000256" key="1">
    <source>
        <dbReference type="ARBA" id="ARBA00000085"/>
    </source>
</evidence>
<keyword evidence="7 14" id="KW-0812">Transmembrane</keyword>
<feature type="transmembrane region" description="Helical" evidence="14">
    <location>
        <begin position="145"/>
        <end position="167"/>
    </location>
</feature>
<evidence type="ECO:0000256" key="12">
    <source>
        <dbReference type="ARBA" id="ARBA00023012"/>
    </source>
</evidence>
<evidence type="ECO:0000256" key="8">
    <source>
        <dbReference type="ARBA" id="ARBA00022741"/>
    </source>
</evidence>
<dbReference type="InterPro" id="IPR003660">
    <property type="entry name" value="HAMP_dom"/>
</dbReference>